<evidence type="ECO:0000256" key="2">
    <source>
        <dbReference type="ARBA" id="ARBA00023002"/>
    </source>
</evidence>
<keyword evidence="6" id="KW-1185">Reference proteome</keyword>
<comment type="caution">
    <text evidence="5">The sequence shown here is derived from an EMBL/GenBank/DDBJ whole genome shotgun (WGS) entry which is preliminary data.</text>
</comment>
<dbReference type="PRINTS" id="PR00080">
    <property type="entry name" value="SDRFAMILY"/>
</dbReference>
<dbReference type="InterPro" id="IPR051911">
    <property type="entry name" value="SDR_oxidoreductase"/>
</dbReference>
<dbReference type="InterPro" id="IPR057326">
    <property type="entry name" value="KR_dom"/>
</dbReference>
<proteinExistence type="inferred from homology"/>
<dbReference type="Proteomes" id="UP000675554">
    <property type="component" value="Unassembled WGS sequence"/>
</dbReference>
<dbReference type="Pfam" id="PF00106">
    <property type="entry name" value="adh_short"/>
    <property type="match status" value="1"/>
</dbReference>
<dbReference type="InterPro" id="IPR036291">
    <property type="entry name" value="NAD(P)-bd_dom_sf"/>
</dbReference>
<dbReference type="InterPro" id="IPR020904">
    <property type="entry name" value="Sc_DH/Rdtase_CS"/>
</dbReference>
<dbReference type="SUPFAM" id="SSF51735">
    <property type="entry name" value="NAD(P)-binding Rossmann-fold domains"/>
    <property type="match status" value="1"/>
</dbReference>
<reference evidence="5" key="1">
    <citation type="submission" date="2021-04" db="EMBL/GenBank/DDBJ databases">
        <title>Sequencing of actinobacteria type strains.</title>
        <authorList>
            <person name="Nguyen G.-S."/>
            <person name="Wentzel A."/>
        </authorList>
    </citation>
    <scope>NUCLEOTIDE SEQUENCE</scope>
    <source>
        <strain evidence="5">DSM 42095</strain>
    </source>
</reference>
<feature type="domain" description="Ketoreductase" evidence="4">
    <location>
        <begin position="3"/>
        <end position="184"/>
    </location>
</feature>
<dbReference type="EMBL" id="JAGSMN010000631">
    <property type="protein sequence ID" value="MBR7676284.1"/>
    <property type="molecule type" value="Genomic_DNA"/>
</dbReference>
<dbReference type="InterPro" id="IPR002347">
    <property type="entry name" value="SDR_fam"/>
</dbReference>
<evidence type="ECO:0000256" key="3">
    <source>
        <dbReference type="RuleBase" id="RU000363"/>
    </source>
</evidence>
<evidence type="ECO:0000256" key="1">
    <source>
        <dbReference type="ARBA" id="ARBA00006484"/>
    </source>
</evidence>
<dbReference type="PANTHER" id="PTHR43976:SF16">
    <property type="entry name" value="SHORT-CHAIN DEHYDROGENASE_REDUCTASE FAMILY PROTEIN"/>
    <property type="match status" value="1"/>
</dbReference>
<evidence type="ECO:0000259" key="4">
    <source>
        <dbReference type="SMART" id="SM00822"/>
    </source>
</evidence>
<dbReference type="SMART" id="SM00822">
    <property type="entry name" value="PKS_KR"/>
    <property type="match status" value="1"/>
</dbReference>
<dbReference type="AlphaFoldDB" id="A0A8T4J3W0"/>
<evidence type="ECO:0000313" key="5">
    <source>
        <dbReference type="EMBL" id="MBR7676284.1"/>
    </source>
</evidence>
<organism evidence="5 6">
    <name type="scientific">Streptomyces daliensis</name>
    <dbReference type="NCBI Taxonomy" id="299421"/>
    <lineage>
        <taxon>Bacteria</taxon>
        <taxon>Bacillati</taxon>
        <taxon>Actinomycetota</taxon>
        <taxon>Actinomycetes</taxon>
        <taxon>Kitasatosporales</taxon>
        <taxon>Streptomycetaceae</taxon>
        <taxon>Streptomyces</taxon>
    </lineage>
</organism>
<evidence type="ECO:0000313" key="6">
    <source>
        <dbReference type="Proteomes" id="UP000675554"/>
    </source>
</evidence>
<dbReference type="PANTHER" id="PTHR43976">
    <property type="entry name" value="SHORT CHAIN DEHYDROGENASE"/>
    <property type="match status" value="1"/>
</dbReference>
<sequence>MTLRVLLTGCGSGLGLHTALRLAARGHTVVATVRRPEAAEELRAAAARTGTPLHIVRMDIRDPVTVASGLAEAEELAGGLDAVVHNAGVEVAGPVETTDEDALRWQLETNVVGTYRLTRAVLPAMRRRRAGRIVFIGSLVGLAARPFASAYCASKFALEGLAESLRWELMPFGIAVSIVEPGRYPSELYRKGRAPHLPAESPYRPLADEYRAALPKLEPPGHEPDPEEVACAVAELLEAARPPLRRAVGADAETTVAMRTGRGYEEYEREMARVLGLSARWDREQT</sequence>
<dbReference type="PRINTS" id="PR00081">
    <property type="entry name" value="GDHRDH"/>
</dbReference>
<name>A0A8T4J3W0_9ACTN</name>
<dbReference type="PROSITE" id="PS00061">
    <property type="entry name" value="ADH_SHORT"/>
    <property type="match status" value="1"/>
</dbReference>
<dbReference type="CDD" id="cd05374">
    <property type="entry name" value="17beta-HSD-like_SDR_c"/>
    <property type="match status" value="1"/>
</dbReference>
<gene>
    <name evidence="5" type="ORF">KDA82_25395</name>
</gene>
<keyword evidence="2" id="KW-0560">Oxidoreductase</keyword>
<dbReference type="Gene3D" id="3.40.50.720">
    <property type="entry name" value="NAD(P)-binding Rossmann-like Domain"/>
    <property type="match status" value="1"/>
</dbReference>
<accession>A0A8T4J3W0</accession>
<protein>
    <submittedName>
        <fullName evidence="5">SDR family oxidoreductase</fullName>
    </submittedName>
</protein>
<comment type="similarity">
    <text evidence="1 3">Belongs to the short-chain dehydrogenases/reductases (SDR) family.</text>
</comment>
<dbReference type="GO" id="GO:0016491">
    <property type="term" value="F:oxidoreductase activity"/>
    <property type="evidence" value="ECO:0007669"/>
    <property type="project" value="UniProtKB-KW"/>
</dbReference>